<evidence type="ECO:0000313" key="3">
    <source>
        <dbReference type="Proteomes" id="UP001187192"/>
    </source>
</evidence>
<proteinExistence type="predicted"/>
<accession>A0AA88DFA1</accession>
<sequence>MAYFARGGRAWISKLTEVRTRDRSTSDAAVGLYSPPPPPTPPRSSGIGRKVPPWRTVTTAACHTCQFPVQSSSTALFTGSTVLPHASNNRN</sequence>
<dbReference type="AlphaFoldDB" id="A0AA88DFA1"/>
<comment type="caution">
    <text evidence="2">The sequence shown here is derived from an EMBL/GenBank/DDBJ whole genome shotgun (WGS) entry which is preliminary data.</text>
</comment>
<evidence type="ECO:0000256" key="1">
    <source>
        <dbReference type="SAM" id="MobiDB-lite"/>
    </source>
</evidence>
<feature type="region of interest" description="Disordered" evidence="1">
    <location>
        <begin position="22"/>
        <end position="51"/>
    </location>
</feature>
<evidence type="ECO:0000313" key="2">
    <source>
        <dbReference type="EMBL" id="GMN55960.1"/>
    </source>
</evidence>
<gene>
    <name evidence="2" type="ORF">TIFTF001_025087</name>
</gene>
<protein>
    <submittedName>
        <fullName evidence="2">Uncharacterized protein</fullName>
    </submittedName>
</protein>
<dbReference type="EMBL" id="BTGU01000060">
    <property type="protein sequence ID" value="GMN55960.1"/>
    <property type="molecule type" value="Genomic_DNA"/>
</dbReference>
<reference evidence="2" key="1">
    <citation type="submission" date="2023-07" db="EMBL/GenBank/DDBJ databases">
        <title>draft genome sequence of fig (Ficus carica).</title>
        <authorList>
            <person name="Takahashi T."/>
            <person name="Nishimura K."/>
        </authorList>
    </citation>
    <scope>NUCLEOTIDE SEQUENCE</scope>
</reference>
<organism evidence="2 3">
    <name type="scientific">Ficus carica</name>
    <name type="common">Common fig</name>
    <dbReference type="NCBI Taxonomy" id="3494"/>
    <lineage>
        <taxon>Eukaryota</taxon>
        <taxon>Viridiplantae</taxon>
        <taxon>Streptophyta</taxon>
        <taxon>Embryophyta</taxon>
        <taxon>Tracheophyta</taxon>
        <taxon>Spermatophyta</taxon>
        <taxon>Magnoliopsida</taxon>
        <taxon>eudicotyledons</taxon>
        <taxon>Gunneridae</taxon>
        <taxon>Pentapetalae</taxon>
        <taxon>rosids</taxon>
        <taxon>fabids</taxon>
        <taxon>Rosales</taxon>
        <taxon>Moraceae</taxon>
        <taxon>Ficeae</taxon>
        <taxon>Ficus</taxon>
    </lineage>
</organism>
<keyword evidence="3" id="KW-1185">Reference proteome</keyword>
<dbReference type="Proteomes" id="UP001187192">
    <property type="component" value="Unassembled WGS sequence"/>
</dbReference>
<name>A0AA88DFA1_FICCA</name>